<feature type="domain" description="ABC transporter" evidence="7">
    <location>
        <begin position="3"/>
        <end position="205"/>
    </location>
</feature>
<dbReference type="Gene3D" id="3.40.50.300">
    <property type="entry name" value="P-loop containing nucleotide triphosphate hydrolases"/>
    <property type="match status" value="1"/>
</dbReference>
<keyword evidence="9" id="KW-1185">Reference proteome</keyword>
<evidence type="ECO:0000256" key="2">
    <source>
        <dbReference type="ARBA" id="ARBA00022741"/>
    </source>
</evidence>
<dbReference type="EMBL" id="FNPR01000002">
    <property type="protein sequence ID" value="SDY50178.1"/>
    <property type="molecule type" value="Genomic_DNA"/>
</dbReference>
<evidence type="ECO:0000256" key="5">
    <source>
        <dbReference type="ARBA" id="ARBA00022967"/>
    </source>
</evidence>
<organism evidence="8 9">
    <name type="scientific">Lentibacter algarum</name>
    <dbReference type="NCBI Taxonomy" id="576131"/>
    <lineage>
        <taxon>Bacteria</taxon>
        <taxon>Pseudomonadati</taxon>
        <taxon>Pseudomonadota</taxon>
        <taxon>Alphaproteobacteria</taxon>
        <taxon>Rhodobacterales</taxon>
        <taxon>Roseobacteraceae</taxon>
        <taxon>Lentibacter</taxon>
    </lineage>
</organism>
<dbReference type="GO" id="GO:0005524">
    <property type="term" value="F:ATP binding"/>
    <property type="evidence" value="ECO:0007669"/>
    <property type="project" value="UniProtKB-KW"/>
</dbReference>
<dbReference type="InterPro" id="IPR027417">
    <property type="entry name" value="P-loop_NTPase"/>
</dbReference>
<dbReference type="InterPro" id="IPR003593">
    <property type="entry name" value="AAA+_ATPase"/>
</dbReference>
<keyword evidence="3" id="KW-0201">Cytochrome c-type biogenesis</keyword>
<keyword evidence="5" id="KW-1278">Translocase</keyword>
<dbReference type="GeneID" id="78124553"/>
<evidence type="ECO:0000256" key="4">
    <source>
        <dbReference type="ARBA" id="ARBA00022840"/>
    </source>
</evidence>
<proteinExistence type="predicted"/>
<dbReference type="Proteomes" id="UP000199026">
    <property type="component" value="Unassembled WGS sequence"/>
</dbReference>
<dbReference type="SMART" id="SM00382">
    <property type="entry name" value="AAA"/>
    <property type="match status" value="1"/>
</dbReference>
<dbReference type="STRING" id="576131.SAMN05444486_102482"/>
<dbReference type="PANTHER" id="PTHR43499">
    <property type="entry name" value="ABC TRANSPORTER I FAMILY MEMBER 1"/>
    <property type="match status" value="1"/>
</dbReference>
<reference evidence="8 9" key="1">
    <citation type="submission" date="2016-10" db="EMBL/GenBank/DDBJ databases">
        <authorList>
            <person name="de Groot N.N."/>
        </authorList>
    </citation>
    <scope>NUCLEOTIDE SEQUENCE [LARGE SCALE GENOMIC DNA]</scope>
    <source>
        <strain evidence="8 9">DSM 24677</strain>
    </source>
</reference>
<dbReference type="OrthoDB" id="9800654at2"/>
<keyword evidence="6" id="KW-0472">Membrane</keyword>
<dbReference type="InterPro" id="IPR003439">
    <property type="entry name" value="ABC_transporter-like_ATP-bd"/>
</dbReference>
<dbReference type="InterPro" id="IPR017871">
    <property type="entry name" value="ABC_transporter-like_CS"/>
</dbReference>
<evidence type="ECO:0000313" key="8">
    <source>
        <dbReference type="EMBL" id="SDY50178.1"/>
    </source>
</evidence>
<dbReference type="PROSITE" id="PS50893">
    <property type="entry name" value="ABC_TRANSPORTER_2"/>
    <property type="match status" value="1"/>
</dbReference>
<dbReference type="PROSITE" id="PS00211">
    <property type="entry name" value="ABC_TRANSPORTER_1"/>
    <property type="match status" value="1"/>
</dbReference>
<dbReference type="GO" id="GO:0016887">
    <property type="term" value="F:ATP hydrolysis activity"/>
    <property type="evidence" value="ECO:0007669"/>
    <property type="project" value="InterPro"/>
</dbReference>
<evidence type="ECO:0000256" key="6">
    <source>
        <dbReference type="ARBA" id="ARBA00023136"/>
    </source>
</evidence>
<evidence type="ECO:0000259" key="7">
    <source>
        <dbReference type="PROSITE" id="PS50893"/>
    </source>
</evidence>
<keyword evidence="4" id="KW-0067">ATP-binding</keyword>
<evidence type="ECO:0000256" key="3">
    <source>
        <dbReference type="ARBA" id="ARBA00022748"/>
    </source>
</evidence>
<sequence>MELHVQKLSVARGGLAVLKDVSFSLSAGQALVIRGPNGIGKTTLLRTLAGLQPALAGEINLDPDMMAYAAHVDGIKATLSVEENLAFWASVFGTQGIEPAMIAFALSDLRDRPAGMLSAGQKRRLGLARLMVTGRPVWVLDEPTVSLDQVAVAMFGKVIEAHLEAGGAAIMATHIDLGLKNAISLDIGAYKATSALEDNFDEAFL</sequence>
<protein>
    <submittedName>
        <fullName evidence="8">Heme exporter protein A</fullName>
    </submittedName>
</protein>
<dbReference type="InterPro" id="IPR005895">
    <property type="entry name" value="ABC_transptr_haem_export_CcmA"/>
</dbReference>
<name>A0A1H3KEZ1_9RHOB</name>
<evidence type="ECO:0000313" key="9">
    <source>
        <dbReference type="Proteomes" id="UP000199026"/>
    </source>
</evidence>
<dbReference type="NCBIfam" id="TIGR01189">
    <property type="entry name" value="ccmA"/>
    <property type="match status" value="1"/>
</dbReference>
<dbReference type="SUPFAM" id="SSF52540">
    <property type="entry name" value="P-loop containing nucleoside triphosphate hydrolases"/>
    <property type="match status" value="1"/>
</dbReference>
<dbReference type="GO" id="GO:0022857">
    <property type="term" value="F:transmembrane transporter activity"/>
    <property type="evidence" value="ECO:0007669"/>
    <property type="project" value="InterPro"/>
</dbReference>
<dbReference type="AlphaFoldDB" id="A0A1H3KEZ1"/>
<dbReference type="Pfam" id="PF00005">
    <property type="entry name" value="ABC_tran"/>
    <property type="match status" value="1"/>
</dbReference>
<keyword evidence="2" id="KW-0547">Nucleotide-binding</keyword>
<dbReference type="RefSeq" id="WP_089890363.1">
    <property type="nucleotide sequence ID" value="NZ_CALJFH010000012.1"/>
</dbReference>
<dbReference type="PANTHER" id="PTHR43499:SF1">
    <property type="entry name" value="ABC TRANSPORTER I FAMILY MEMBER 1"/>
    <property type="match status" value="1"/>
</dbReference>
<gene>
    <name evidence="8" type="ORF">SAMN05444486_102482</name>
</gene>
<accession>A0A1H3KEZ1</accession>
<keyword evidence="1" id="KW-0813">Transport</keyword>
<evidence type="ECO:0000256" key="1">
    <source>
        <dbReference type="ARBA" id="ARBA00022448"/>
    </source>
</evidence>
<dbReference type="GO" id="GO:0017004">
    <property type="term" value="P:cytochrome complex assembly"/>
    <property type="evidence" value="ECO:0007669"/>
    <property type="project" value="UniProtKB-KW"/>
</dbReference>